<reference evidence="3 4" key="2">
    <citation type="submission" date="2020-05" db="EMBL/GenBank/DDBJ databases">
        <title>Draft genome sequence of Desulfovibrio sp. strainFSS-1.</title>
        <authorList>
            <person name="Shimoshige H."/>
            <person name="Kobayashi H."/>
            <person name="Maekawa T."/>
        </authorList>
    </citation>
    <scope>NUCLEOTIDE SEQUENCE [LARGE SCALE GENOMIC DNA]</scope>
    <source>
        <strain evidence="3 4">SIID29052-01</strain>
    </source>
</reference>
<evidence type="ECO:0000313" key="3">
    <source>
        <dbReference type="EMBL" id="GFK93777.1"/>
    </source>
</evidence>
<dbReference type="GO" id="GO:0000160">
    <property type="term" value="P:phosphorelay signal transduction system"/>
    <property type="evidence" value="ECO:0007669"/>
    <property type="project" value="InterPro"/>
</dbReference>
<sequence>MRVLLVEDEIAHRLLMQRSLRDLCQTDVAVNGQEAVAAFELAHKEGEPYDLVLLDLEMPVMDGQQALKAIRSLEKALGVPPGREVPTLVITAHDDQRNVCDAFFKGLATGYLVKPVRMADLRAHMAQLGLA</sequence>
<reference evidence="3 4" key="1">
    <citation type="submission" date="2020-04" db="EMBL/GenBank/DDBJ databases">
        <authorList>
            <consortium name="Desulfovibrio sp. FSS-1 genome sequencing consortium"/>
            <person name="Shimoshige H."/>
            <person name="Kobayashi H."/>
            <person name="Maekawa T."/>
        </authorList>
    </citation>
    <scope>NUCLEOTIDE SEQUENCE [LARGE SCALE GENOMIC DNA]</scope>
    <source>
        <strain evidence="3 4">SIID29052-01</strain>
    </source>
</reference>
<accession>A0A6V8LVT0</accession>
<evidence type="ECO:0000256" key="1">
    <source>
        <dbReference type="PROSITE-ProRule" id="PRU00169"/>
    </source>
</evidence>
<evidence type="ECO:0000313" key="4">
    <source>
        <dbReference type="Proteomes" id="UP000494245"/>
    </source>
</evidence>
<organism evidence="3 4">
    <name type="scientific">Fundidesulfovibrio magnetotacticus</name>
    <dbReference type="NCBI Taxonomy" id="2730080"/>
    <lineage>
        <taxon>Bacteria</taxon>
        <taxon>Pseudomonadati</taxon>
        <taxon>Thermodesulfobacteriota</taxon>
        <taxon>Desulfovibrionia</taxon>
        <taxon>Desulfovibrionales</taxon>
        <taxon>Desulfovibrionaceae</taxon>
        <taxon>Fundidesulfovibrio</taxon>
    </lineage>
</organism>
<dbReference type="PROSITE" id="PS50110">
    <property type="entry name" value="RESPONSE_REGULATORY"/>
    <property type="match status" value="1"/>
</dbReference>
<keyword evidence="1" id="KW-0597">Phosphoprotein</keyword>
<dbReference type="SUPFAM" id="SSF52172">
    <property type="entry name" value="CheY-like"/>
    <property type="match status" value="1"/>
</dbReference>
<comment type="caution">
    <text evidence="3">The sequence shown here is derived from an EMBL/GenBank/DDBJ whole genome shotgun (WGS) entry which is preliminary data.</text>
</comment>
<dbReference type="RefSeq" id="WP_173083158.1">
    <property type="nucleotide sequence ID" value="NZ_BLTE01000006.1"/>
</dbReference>
<dbReference type="Pfam" id="PF00072">
    <property type="entry name" value="Response_reg"/>
    <property type="match status" value="1"/>
</dbReference>
<dbReference type="InterPro" id="IPR001789">
    <property type="entry name" value="Sig_transdc_resp-reg_receiver"/>
</dbReference>
<dbReference type="Proteomes" id="UP000494245">
    <property type="component" value="Unassembled WGS sequence"/>
</dbReference>
<protein>
    <submittedName>
        <fullName evidence="3">Transcriptional activator protein CzcR</fullName>
    </submittedName>
</protein>
<dbReference type="PANTHER" id="PTHR43228:SF1">
    <property type="entry name" value="TWO-COMPONENT RESPONSE REGULATOR ARR22"/>
    <property type="match status" value="1"/>
</dbReference>
<dbReference type="SMART" id="SM00448">
    <property type="entry name" value="REC"/>
    <property type="match status" value="1"/>
</dbReference>
<feature type="modified residue" description="4-aspartylphosphate" evidence="1">
    <location>
        <position position="55"/>
    </location>
</feature>
<gene>
    <name evidence="3" type="primary">czcR_2</name>
    <name evidence="3" type="ORF">NNJEOMEG_01611</name>
</gene>
<dbReference type="InterPro" id="IPR052048">
    <property type="entry name" value="ST_Response_Regulator"/>
</dbReference>
<keyword evidence="4" id="KW-1185">Reference proteome</keyword>
<dbReference type="EMBL" id="BLTE01000006">
    <property type="protein sequence ID" value="GFK93777.1"/>
    <property type="molecule type" value="Genomic_DNA"/>
</dbReference>
<dbReference type="InterPro" id="IPR011006">
    <property type="entry name" value="CheY-like_superfamily"/>
</dbReference>
<evidence type="ECO:0000259" key="2">
    <source>
        <dbReference type="PROSITE" id="PS50110"/>
    </source>
</evidence>
<feature type="domain" description="Response regulatory" evidence="2">
    <location>
        <begin position="2"/>
        <end position="129"/>
    </location>
</feature>
<dbReference type="Gene3D" id="3.40.50.2300">
    <property type="match status" value="1"/>
</dbReference>
<dbReference type="PANTHER" id="PTHR43228">
    <property type="entry name" value="TWO-COMPONENT RESPONSE REGULATOR"/>
    <property type="match status" value="1"/>
</dbReference>
<name>A0A6V8LVT0_9BACT</name>
<dbReference type="CDD" id="cd17546">
    <property type="entry name" value="REC_hyHK_CKI1_RcsC-like"/>
    <property type="match status" value="1"/>
</dbReference>
<proteinExistence type="predicted"/>
<dbReference type="AlphaFoldDB" id="A0A6V8LVT0"/>